<dbReference type="Proteomes" id="UP000010824">
    <property type="component" value="Chromosome"/>
</dbReference>
<dbReference type="GeneID" id="14307974"/>
<feature type="transmembrane region" description="Helical" evidence="1">
    <location>
        <begin position="43"/>
        <end position="64"/>
    </location>
</feature>
<reference evidence="3" key="1">
    <citation type="submission" date="2011-12" db="EMBL/GenBank/DDBJ databases">
        <title>Complete sequence of Methanoregula formicicum SMSP.</title>
        <authorList>
            <person name="Lucas S."/>
            <person name="Han J."/>
            <person name="Lapidus A."/>
            <person name="Cheng J.-F."/>
            <person name="Goodwin L."/>
            <person name="Pitluck S."/>
            <person name="Peters L."/>
            <person name="Ovchinnikova G."/>
            <person name="Teshima H."/>
            <person name="Detter J.C."/>
            <person name="Han C."/>
            <person name="Tapia R."/>
            <person name="Land M."/>
            <person name="Hauser L."/>
            <person name="Kyrpides N."/>
            <person name="Ivanova N."/>
            <person name="Pagani I."/>
            <person name="Imachi H."/>
            <person name="Tamaki H."/>
            <person name="Sekiguchi Y."/>
            <person name="Kamagata Y."/>
            <person name="Cadillo-Quiroz H."/>
            <person name="Zinder S."/>
            <person name="Liu W.-T."/>
            <person name="Woyke T."/>
        </authorList>
    </citation>
    <scope>NUCLEOTIDE SEQUENCE [LARGE SCALE GENOMIC DNA]</scope>
    <source>
        <strain evidence="3">DSM 22288 / NBRC 105244 / SMSP</strain>
    </source>
</reference>
<keyword evidence="1" id="KW-1133">Transmembrane helix</keyword>
<feature type="transmembrane region" description="Helical" evidence="1">
    <location>
        <begin position="12"/>
        <end position="31"/>
    </location>
</feature>
<keyword evidence="3" id="KW-1185">Reference proteome</keyword>
<evidence type="ECO:0000256" key="1">
    <source>
        <dbReference type="SAM" id="Phobius"/>
    </source>
</evidence>
<organism evidence="2 3">
    <name type="scientific">Methanoregula formicica (strain DSM 22288 / NBRC 105244 / SMSP)</name>
    <dbReference type="NCBI Taxonomy" id="593750"/>
    <lineage>
        <taxon>Archaea</taxon>
        <taxon>Methanobacteriati</taxon>
        <taxon>Methanobacteriota</taxon>
        <taxon>Stenosarchaea group</taxon>
        <taxon>Methanomicrobia</taxon>
        <taxon>Methanomicrobiales</taxon>
        <taxon>Methanoregulaceae</taxon>
        <taxon>Methanoregula</taxon>
    </lineage>
</organism>
<dbReference type="OrthoDB" id="116634at2157"/>
<dbReference type="AlphaFoldDB" id="L0HF19"/>
<sequence precursor="true">MMKREEIIKNLSIIFCVIILLIIPWASVIGIQDPVLVGASGEIQRIAFFVIVTSLLVKLVFQIYNKPLMQEMKKEEVREAEQKDRKQLLFKPSTGVIIFFLFLILLSIWGIIYGLFLRKPDEDMFVYIIGSSFLIVLFTWILYATPVFIFAGDSVQIRSHLLYLFGIDRKTIIRYADITSVRPDAEFESDESNTYGYDRKHRIVISMNGTTQKYGLVFFNTDTIVKIYLRFKEKLGDKVRLE</sequence>
<feature type="transmembrane region" description="Helical" evidence="1">
    <location>
        <begin position="88"/>
        <end position="112"/>
    </location>
</feature>
<dbReference type="InParanoid" id="L0HF19"/>
<evidence type="ECO:0000313" key="2">
    <source>
        <dbReference type="EMBL" id="AGB02615.1"/>
    </source>
</evidence>
<protein>
    <submittedName>
        <fullName evidence="2">Uncharacterized protein</fullName>
    </submittedName>
</protein>
<dbReference type="eggNOG" id="arCOG13747">
    <property type="taxonomic scope" value="Archaea"/>
</dbReference>
<keyword evidence="1" id="KW-0812">Transmembrane</keyword>
<dbReference type="HOGENOM" id="CLU_1182891_0_0_2"/>
<dbReference type="KEGG" id="mfo:Metfor_1585"/>
<evidence type="ECO:0000313" key="3">
    <source>
        <dbReference type="Proteomes" id="UP000010824"/>
    </source>
</evidence>
<dbReference type="EMBL" id="CP003167">
    <property type="protein sequence ID" value="AGB02615.1"/>
    <property type="molecule type" value="Genomic_DNA"/>
</dbReference>
<feature type="transmembrane region" description="Helical" evidence="1">
    <location>
        <begin position="124"/>
        <end position="151"/>
    </location>
</feature>
<keyword evidence="1" id="KW-0472">Membrane</keyword>
<dbReference type="RefSeq" id="WP_015285578.1">
    <property type="nucleotide sequence ID" value="NC_019943.1"/>
</dbReference>
<gene>
    <name evidence="2" type="ordered locus">Metfor_1585</name>
</gene>
<reference evidence="2 3" key="2">
    <citation type="journal article" date="2014" name="Genome Announc.">
        <title>Complete Genome Sequence of Methanoregula formicica SMSPT, a Mesophilic Hydrogenotrophic Methanogen Isolated from a Methanogenic Upflow Anaerobic Sludge Blanket Reactor.</title>
        <authorList>
            <person name="Yamamoto K."/>
            <person name="Tamaki H."/>
            <person name="Cadillo-Quiroz H."/>
            <person name="Imachi H."/>
            <person name="Kyrpides N."/>
            <person name="Woyke T."/>
            <person name="Goodwin L."/>
            <person name="Zinder S.H."/>
            <person name="Kamagata Y."/>
            <person name="Liu W.T."/>
        </authorList>
    </citation>
    <scope>NUCLEOTIDE SEQUENCE [LARGE SCALE GENOMIC DNA]</scope>
    <source>
        <strain evidence="3">DSM 22288 / NBRC 105244 / SMSP</strain>
    </source>
</reference>
<proteinExistence type="predicted"/>
<accession>L0HF19</accession>
<name>L0HF19_METFS</name>